<keyword evidence="2" id="KW-1185">Reference proteome</keyword>
<dbReference type="EMBL" id="JAAMOB010000010">
    <property type="protein sequence ID" value="KAF4108496.1"/>
    <property type="molecule type" value="Genomic_DNA"/>
</dbReference>
<dbReference type="Proteomes" id="UP000579812">
    <property type="component" value="Unassembled WGS sequence"/>
</dbReference>
<name>A0A7J6CMS1_9TELE</name>
<reference evidence="1 2" key="1">
    <citation type="submission" date="2020-04" db="EMBL/GenBank/DDBJ databases">
        <title>Chromosome-level genome assembly of a cyprinid fish Onychostoma macrolepis by integration of Nanopore Sequencing, Bionano and Hi-C technology.</title>
        <authorList>
            <person name="Wang D."/>
        </authorList>
    </citation>
    <scope>NUCLEOTIDE SEQUENCE [LARGE SCALE GENOMIC DNA]</scope>
    <source>
        <strain evidence="1">SWU-2019</strain>
        <tissue evidence="1">Muscle</tissue>
    </source>
</reference>
<evidence type="ECO:0000313" key="1">
    <source>
        <dbReference type="EMBL" id="KAF4108496.1"/>
    </source>
</evidence>
<evidence type="ECO:0000313" key="2">
    <source>
        <dbReference type="Proteomes" id="UP000579812"/>
    </source>
</evidence>
<comment type="caution">
    <text evidence="1">The sequence shown here is derived from an EMBL/GenBank/DDBJ whole genome shotgun (WGS) entry which is preliminary data.</text>
</comment>
<protein>
    <submittedName>
        <fullName evidence="1">Uncharacterized protein</fullName>
    </submittedName>
</protein>
<sequence>MWAAALYCSEAGLWAPPLAVAPLPGSLYTFPRTSGSWRGAAALAGLSSLHCDEPWAKEDLNLAVCCFLTGVGEAGRAAPDPCAELQQHLHLSLQTVTMLYDLVEHHFVGA</sequence>
<gene>
    <name evidence="1" type="ORF">G5714_011255</name>
</gene>
<dbReference type="AlphaFoldDB" id="A0A7J6CMS1"/>
<organism evidence="1 2">
    <name type="scientific">Onychostoma macrolepis</name>
    <dbReference type="NCBI Taxonomy" id="369639"/>
    <lineage>
        <taxon>Eukaryota</taxon>
        <taxon>Metazoa</taxon>
        <taxon>Chordata</taxon>
        <taxon>Craniata</taxon>
        <taxon>Vertebrata</taxon>
        <taxon>Euteleostomi</taxon>
        <taxon>Actinopterygii</taxon>
        <taxon>Neopterygii</taxon>
        <taxon>Teleostei</taxon>
        <taxon>Ostariophysi</taxon>
        <taxon>Cypriniformes</taxon>
        <taxon>Cyprinidae</taxon>
        <taxon>Acrossocheilinae</taxon>
        <taxon>Onychostoma</taxon>
    </lineage>
</organism>
<accession>A0A7J6CMS1</accession>
<proteinExistence type="predicted"/>